<reference evidence="2 3" key="1">
    <citation type="journal article" date="2023" name="ISME J.">
        <title>Thermophilic Dehalococcoidia with unusual traits shed light on an unexpected past.</title>
        <authorList>
            <person name="Palmer M."/>
            <person name="Covington J.K."/>
            <person name="Zhou E.M."/>
            <person name="Thomas S.C."/>
            <person name="Habib N."/>
            <person name="Seymour C.O."/>
            <person name="Lai D."/>
            <person name="Johnston J."/>
            <person name="Hashimi A."/>
            <person name="Jiao J.Y."/>
            <person name="Muok A.R."/>
            <person name="Liu L."/>
            <person name="Xian W.D."/>
            <person name="Zhi X.Y."/>
            <person name="Li M.M."/>
            <person name="Silva L.P."/>
            <person name="Bowen B.P."/>
            <person name="Louie K."/>
            <person name="Briegel A."/>
            <person name="Pett-Ridge J."/>
            <person name="Weber P.K."/>
            <person name="Tocheva E.I."/>
            <person name="Woyke T."/>
            <person name="Northen T.R."/>
            <person name="Mayali X."/>
            <person name="Li W.J."/>
            <person name="Hedlund B.P."/>
        </authorList>
    </citation>
    <scope>NUCLEOTIDE SEQUENCE [LARGE SCALE GENOMIC DNA]</scope>
    <source>
        <strain evidence="2 3">YIM 72310</strain>
    </source>
</reference>
<protein>
    <submittedName>
        <fullName evidence="2">Uncharacterized protein</fullName>
    </submittedName>
</protein>
<sequence length="141" mass="13979">MLSISAMSSGRASSPIEADVGVEEVAGEDVIARAGAALFEALGEVVLEFDDGAGAFDFALAGEEAAEGRHGVVGPVALEAVHIGAVDAEGVGDDGERERDGELADELDFAVADEAVDEVAGDGGDGGSSRPGDAACGEGFR</sequence>
<accession>A0ABY7MAL4</accession>
<organism evidence="2 3">
    <name type="scientific">Tepidiforma flava</name>
    <dbReference type="NCBI Taxonomy" id="3004094"/>
    <lineage>
        <taxon>Bacteria</taxon>
        <taxon>Bacillati</taxon>
        <taxon>Chloroflexota</taxon>
        <taxon>Tepidiformia</taxon>
        <taxon>Tepidiformales</taxon>
        <taxon>Tepidiformaceae</taxon>
        <taxon>Tepidiforma</taxon>
    </lineage>
</organism>
<dbReference type="Proteomes" id="UP001212803">
    <property type="component" value="Chromosome"/>
</dbReference>
<gene>
    <name evidence="2" type="ORF">O0235_06010</name>
</gene>
<evidence type="ECO:0000313" key="2">
    <source>
        <dbReference type="EMBL" id="WBL37120.1"/>
    </source>
</evidence>
<dbReference type="EMBL" id="CP115149">
    <property type="protein sequence ID" value="WBL37120.1"/>
    <property type="molecule type" value="Genomic_DNA"/>
</dbReference>
<evidence type="ECO:0000256" key="1">
    <source>
        <dbReference type="SAM" id="MobiDB-lite"/>
    </source>
</evidence>
<proteinExistence type="predicted"/>
<feature type="region of interest" description="Disordered" evidence="1">
    <location>
        <begin position="117"/>
        <end position="141"/>
    </location>
</feature>
<name>A0ABY7MAL4_9CHLR</name>
<dbReference type="RefSeq" id="WP_270057634.1">
    <property type="nucleotide sequence ID" value="NZ_CP115149.1"/>
</dbReference>
<keyword evidence="3" id="KW-1185">Reference proteome</keyword>
<evidence type="ECO:0000313" key="3">
    <source>
        <dbReference type="Proteomes" id="UP001212803"/>
    </source>
</evidence>